<evidence type="ECO:0000313" key="2">
    <source>
        <dbReference type="Proteomes" id="UP001243375"/>
    </source>
</evidence>
<accession>A0ACC2X5H6</accession>
<dbReference type="Proteomes" id="UP001243375">
    <property type="component" value="Unassembled WGS sequence"/>
</dbReference>
<gene>
    <name evidence="1" type="ORF">QFC22_003659</name>
</gene>
<dbReference type="EMBL" id="JASBWU010000009">
    <property type="protein sequence ID" value="KAJ9119167.1"/>
    <property type="molecule type" value="Genomic_DNA"/>
</dbReference>
<name>A0ACC2X5H6_9TREE</name>
<comment type="caution">
    <text evidence="1">The sequence shown here is derived from an EMBL/GenBank/DDBJ whole genome shotgun (WGS) entry which is preliminary data.</text>
</comment>
<reference evidence="1" key="1">
    <citation type="submission" date="2023-04" db="EMBL/GenBank/DDBJ databases">
        <title>Draft Genome sequencing of Naganishia species isolated from polar environments using Oxford Nanopore Technology.</title>
        <authorList>
            <person name="Leo P."/>
            <person name="Venkateswaran K."/>
        </authorList>
    </citation>
    <scope>NUCLEOTIDE SEQUENCE</scope>
    <source>
        <strain evidence="1">MNA-CCFEE 5425</strain>
    </source>
</reference>
<evidence type="ECO:0000313" key="1">
    <source>
        <dbReference type="EMBL" id="KAJ9119167.1"/>
    </source>
</evidence>
<organism evidence="1 2">
    <name type="scientific">Naganishia vaughanmartiniae</name>
    <dbReference type="NCBI Taxonomy" id="1424756"/>
    <lineage>
        <taxon>Eukaryota</taxon>
        <taxon>Fungi</taxon>
        <taxon>Dikarya</taxon>
        <taxon>Basidiomycota</taxon>
        <taxon>Agaricomycotina</taxon>
        <taxon>Tremellomycetes</taxon>
        <taxon>Filobasidiales</taxon>
        <taxon>Filobasidiaceae</taxon>
        <taxon>Naganishia</taxon>
    </lineage>
</organism>
<sequence length="214" mass="24443">MNEYFLDHVFPDVPLEFEESWQARADSLKLFRFDLVMIADRWSGHMPRTSKPMDYAFRLPVPSNWVSDLKGRMLANYKGPVSLKDPSHANSKPVITYLSRQEAIHRRLRPEVHEELSAGLKVLEEEGLAEVNIEMFVDSDPKYDQVAKLSRTTIFVALHGNGLTNLIYMTPDAYGRSAVYEIQQPGMFTDDYAVLSEALGLEHWIIGGRDPNVE</sequence>
<keyword evidence="2" id="KW-1185">Reference proteome</keyword>
<protein>
    <submittedName>
        <fullName evidence="1">Uncharacterized protein</fullName>
    </submittedName>
</protein>
<proteinExistence type="predicted"/>